<dbReference type="PANTHER" id="PTHR33931:SF2">
    <property type="entry name" value="HOLIN-LIKE PROTEIN CIDA"/>
    <property type="match status" value="1"/>
</dbReference>
<feature type="transmembrane region" description="Helical" evidence="6">
    <location>
        <begin position="30"/>
        <end position="51"/>
    </location>
</feature>
<keyword evidence="3 6" id="KW-0812">Transmembrane</keyword>
<reference evidence="7 8" key="1">
    <citation type="submission" date="2018-08" db="EMBL/GenBank/DDBJ databases">
        <title>Murine metabolic-syndrome-specific gut microbial biobank.</title>
        <authorList>
            <person name="Liu C."/>
        </authorList>
    </citation>
    <scope>NUCLEOTIDE SEQUENCE [LARGE SCALE GENOMIC DNA]</scope>
    <source>
        <strain evidence="7 8">28</strain>
    </source>
</reference>
<comment type="caution">
    <text evidence="7">The sequence shown here is derived from an EMBL/GenBank/DDBJ whole genome shotgun (WGS) entry which is preliminary data.</text>
</comment>
<name>A0A845QKN5_9FIRM</name>
<evidence type="ECO:0000256" key="2">
    <source>
        <dbReference type="ARBA" id="ARBA00022475"/>
    </source>
</evidence>
<evidence type="ECO:0000256" key="3">
    <source>
        <dbReference type="ARBA" id="ARBA00022692"/>
    </source>
</evidence>
<dbReference type="Pfam" id="PF03788">
    <property type="entry name" value="LrgA"/>
    <property type="match status" value="1"/>
</dbReference>
<sequence>MKYIRQVLIVMIVSFAGEMLNFLLPLPVPASIYGLVIMLICLLSGIIPLEAVRETGTFMVEIMPLMFVPAAVGLLESWGVLKPVWIPVICITVISTVVVMAVSGRVTQFVIRKGGEADE</sequence>
<feature type="transmembrane region" description="Helical" evidence="6">
    <location>
        <begin position="7"/>
        <end position="24"/>
    </location>
</feature>
<proteinExistence type="predicted"/>
<keyword evidence="4 6" id="KW-1133">Transmembrane helix</keyword>
<dbReference type="AlphaFoldDB" id="A0A845QKN5"/>
<dbReference type="InterPro" id="IPR005538">
    <property type="entry name" value="LrgA/CidA"/>
</dbReference>
<organism evidence="7 8">
    <name type="scientific">Anaerotruncus colihominis</name>
    <dbReference type="NCBI Taxonomy" id="169435"/>
    <lineage>
        <taxon>Bacteria</taxon>
        <taxon>Bacillati</taxon>
        <taxon>Bacillota</taxon>
        <taxon>Clostridia</taxon>
        <taxon>Eubacteriales</taxon>
        <taxon>Oscillospiraceae</taxon>
        <taxon>Anaerotruncus</taxon>
    </lineage>
</organism>
<dbReference type="Proteomes" id="UP000446866">
    <property type="component" value="Unassembled WGS sequence"/>
</dbReference>
<keyword evidence="2" id="KW-1003">Cell membrane</keyword>
<gene>
    <name evidence="7" type="ORF">D0435_06280</name>
</gene>
<evidence type="ECO:0000256" key="4">
    <source>
        <dbReference type="ARBA" id="ARBA00022989"/>
    </source>
</evidence>
<comment type="subcellular location">
    <subcellularLocation>
        <location evidence="1">Cell membrane</location>
        <topology evidence="1">Multi-pass membrane protein</topology>
    </subcellularLocation>
</comment>
<dbReference type="EMBL" id="QXWK01000010">
    <property type="protein sequence ID" value="NBH61257.1"/>
    <property type="molecule type" value="Genomic_DNA"/>
</dbReference>
<keyword evidence="5 6" id="KW-0472">Membrane</keyword>
<dbReference type="RefSeq" id="WP_160201539.1">
    <property type="nucleotide sequence ID" value="NZ_QXWK01000010.1"/>
</dbReference>
<evidence type="ECO:0000313" key="7">
    <source>
        <dbReference type="EMBL" id="NBH61257.1"/>
    </source>
</evidence>
<evidence type="ECO:0000256" key="5">
    <source>
        <dbReference type="ARBA" id="ARBA00023136"/>
    </source>
</evidence>
<dbReference type="GO" id="GO:0005886">
    <property type="term" value="C:plasma membrane"/>
    <property type="evidence" value="ECO:0007669"/>
    <property type="project" value="UniProtKB-SubCell"/>
</dbReference>
<accession>A0A845QKN5</accession>
<dbReference type="PANTHER" id="PTHR33931">
    <property type="entry name" value="HOLIN-LIKE PROTEIN CIDA-RELATED"/>
    <property type="match status" value="1"/>
</dbReference>
<feature type="transmembrane region" description="Helical" evidence="6">
    <location>
        <begin position="84"/>
        <end position="103"/>
    </location>
</feature>
<protein>
    <submittedName>
        <fullName evidence="7">CidA/LrgA family protein</fullName>
    </submittedName>
</protein>
<evidence type="ECO:0000313" key="8">
    <source>
        <dbReference type="Proteomes" id="UP000446866"/>
    </source>
</evidence>
<keyword evidence="8" id="KW-1185">Reference proteome</keyword>
<feature type="transmembrane region" description="Helical" evidence="6">
    <location>
        <begin position="58"/>
        <end position="78"/>
    </location>
</feature>
<evidence type="ECO:0000256" key="6">
    <source>
        <dbReference type="SAM" id="Phobius"/>
    </source>
</evidence>
<evidence type="ECO:0000256" key="1">
    <source>
        <dbReference type="ARBA" id="ARBA00004651"/>
    </source>
</evidence>